<proteinExistence type="predicted"/>
<protein>
    <submittedName>
        <fullName evidence="2">Uncharacterized protein</fullName>
    </submittedName>
</protein>
<reference evidence="2" key="1">
    <citation type="journal article" date="2023" name="Science">
        <title>Genome structures resolve the early diversification of teleost fishes.</title>
        <authorList>
            <person name="Parey E."/>
            <person name="Louis A."/>
            <person name="Montfort J."/>
            <person name="Bouchez O."/>
            <person name="Roques C."/>
            <person name="Iampietro C."/>
            <person name="Lluch J."/>
            <person name="Castinel A."/>
            <person name="Donnadieu C."/>
            <person name="Desvignes T."/>
            <person name="Floi Bucao C."/>
            <person name="Jouanno E."/>
            <person name="Wen M."/>
            <person name="Mejri S."/>
            <person name="Dirks R."/>
            <person name="Jansen H."/>
            <person name="Henkel C."/>
            <person name="Chen W.J."/>
            <person name="Zahm M."/>
            <person name="Cabau C."/>
            <person name="Klopp C."/>
            <person name="Thompson A.W."/>
            <person name="Robinson-Rechavi M."/>
            <person name="Braasch I."/>
            <person name="Lecointre G."/>
            <person name="Bobe J."/>
            <person name="Postlethwait J.H."/>
            <person name="Berthelot C."/>
            <person name="Roest Crollius H."/>
            <person name="Guiguen Y."/>
        </authorList>
    </citation>
    <scope>NUCLEOTIDE SEQUENCE</scope>
    <source>
        <strain evidence="2">NC1722</strain>
    </source>
</reference>
<gene>
    <name evidence="2" type="ORF">AAFF_G00341930</name>
</gene>
<sequence>MYNLIFSSTFYLCRRSPLEEVQVCFEIAIKWCDGRCQGQAIAEANKNKLQRNAQSGESTRADAKTNTSPPCGKGRLQKPCLRVVKHAALQVTAGRLPFRNCLSSIFIKERSTTLARPRVATEAPLARLGNPFKAALANRYGSSSPSLPGFLPACLLLQVIWNDSDR</sequence>
<dbReference type="AlphaFoldDB" id="A0AAD7SKQ5"/>
<dbReference type="EMBL" id="JAINUG010000054">
    <property type="protein sequence ID" value="KAJ8404420.1"/>
    <property type="molecule type" value="Genomic_DNA"/>
</dbReference>
<organism evidence="2 3">
    <name type="scientific">Aldrovandia affinis</name>
    <dbReference type="NCBI Taxonomy" id="143900"/>
    <lineage>
        <taxon>Eukaryota</taxon>
        <taxon>Metazoa</taxon>
        <taxon>Chordata</taxon>
        <taxon>Craniata</taxon>
        <taxon>Vertebrata</taxon>
        <taxon>Euteleostomi</taxon>
        <taxon>Actinopterygii</taxon>
        <taxon>Neopterygii</taxon>
        <taxon>Teleostei</taxon>
        <taxon>Notacanthiformes</taxon>
        <taxon>Halosauridae</taxon>
        <taxon>Aldrovandia</taxon>
    </lineage>
</organism>
<keyword evidence="3" id="KW-1185">Reference proteome</keyword>
<feature type="region of interest" description="Disordered" evidence="1">
    <location>
        <begin position="49"/>
        <end position="71"/>
    </location>
</feature>
<comment type="caution">
    <text evidence="2">The sequence shown here is derived from an EMBL/GenBank/DDBJ whole genome shotgun (WGS) entry which is preliminary data.</text>
</comment>
<evidence type="ECO:0000313" key="2">
    <source>
        <dbReference type="EMBL" id="KAJ8404420.1"/>
    </source>
</evidence>
<evidence type="ECO:0000256" key="1">
    <source>
        <dbReference type="SAM" id="MobiDB-lite"/>
    </source>
</evidence>
<name>A0AAD7SKQ5_9TELE</name>
<evidence type="ECO:0000313" key="3">
    <source>
        <dbReference type="Proteomes" id="UP001221898"/>
    </source>
</evidence>
<feature type="compositionally biased region" description="Polar residues" evidence="1">
    <location>
        <begin position="50"/>
        <end position="69"/>
    </location>
</feature>
<accession>A0AAD7SKQ5</accession>
<dbReference type="Proteomes" id="UP001221898">
    <property type="component" value="Unassembled WGS sequence"/>
</dbReference>